<evidence type="ECO:0000313" key="2">
    <source>
        <dbReference type="Proteomes" id="UP000182800"/>
    </source>
</evidence>
<sequence>MSEIDSRMREIRAILTETLPYELPFGFTNDNLFLSELKIDALDPEQRKVVNRLRHDHSDFTKPFLYKINRSHRSRNTLAIIHPAHQLKIAKFLAEFENTILQSCSRSTFSLRHPAGTLRIYRKDSTADVRKRWSLGLPNQQFGKVIKTPYSPSFFAYQKYLLLNLFFSSNELVRLESRFSHLRTLDVSRCFFNIYTHSITWAQKDKDFSKKNSRNYSFEQRFDLVMQKANYNETAGIVVGPEVSRIFAEIIFQRIDLDLERHAAERGLISEKDYAVRRYIDDFHLFGKNLDTLNILEDLLADALEEYKLFLNIDKREDLQRPFVTKISRVKHEVGQVCESLESALTQAIAVDPGKLVVRSDAQIFGRKALDALRFLGGSERNAFVNSFADVFGTIGRIIDAFEKIKYDRDHEDDAILEIIGRLKLVIRILFYLLSVDFRVPPLIRAAFIIKKIVNLLNRFSPSDKNIIKAHIAYELSQLLESNYSEKTGPLPLDPT</sequence>
<dbReference type="NCBIfam" id="NF041748">
    <property type="entry name" value="Drt3b"/>
    <property type="match status" value="1"/>
</dbReference>
<accession>A0ABY0K5W0</accession>
<reference evidence="1 2" key="1">
    <citation type="submission" date="2016-08" db="EMBL/GenBank/DDBJ databases">
        <authorList>
            <person name="Varghese N."/>
            <person name="Submissions Spin"/>
        </authorList>
    </citation>
    <scope>NUCLEOTIDE SEQUENCE [LARGE SCALE GENOMIC DNA]</scope>
    <source>
        <strain evidence="1 2">HL-109</strain>
    </source>
</reference>
<dbReference type="EMBL" id="FMBM01000001">
    <property type="protein sequence ID" value="SCC79260.1"/>
    <property type="molecule type" value="Genomic_DNA"/>
</dbReference>
<comment type="caution">
    <text evidence="1">The sequence shown here is derived from an EMBL/GenBank/DDBJ whole genome shotgun (WGS) entry which is preliminary data.</text>
</comment>
<dbReference type="CDD" id="cd01646">
    <property type="entry name" value="RT_Bac_retron_I"/>
    <property type="match status" value="1"/>
</dbReference>
<dbReference type="Proteomes" id="UP000182800">
    <property type="component" value="Unassembled WGS sequence"/>
</dbReference>
<dbReference type="RefSeq" id="WP_131817698.1">
    <property type="nucleotide sequence ID" value="NZ_FMBM01000001.1"/>
</dbReference>
<name>A0ABY0K5W0_9HYPH</name>
<protein>
    <recommendedName>
        <fullName evidence="3">Reverse transcriptase domain-containing protein</fullName>
    </recommendedName>
</protein>
<keyword evidence="2" id="KW-1185">Reference proteome</keyword>
<evidence type="ECO:0000313" key="1">
    <source>
        <dbReference type="EMBL" id="SCC79260.1"/>
    </source>
</evidence>
<gene>
    <name evidence="1" type="ORF">GA0071312_0772</name>
</gene>
<proteinExistence type="predicted"/>
<organism evidence="1 2">
    <name type="scientific">Saliniramus fredricksonii</name>
    <dbReference type="NCBI Taxonomy" id="1653334"/>
    <lineage>
        <taxon>Bacteria</taxon>
        <taxon>Pseudomonadati</taxon>
        <taxon>Pseudomonadota</taxon>
        <taxon>Alphaproteobacteria</taxon>
        <taxon>Hyphomicrobiales</taxon>
        <taxon>Salinarimonadaceae</taxon>
        <taxon>Saliniramus</taxon>
    </lineage>
</organism>
<evidence type="ECO:0008006" key="3">
    <source>
        <dbReference type="Google" id="ProtNLM"/>
    </source>
</evidence>